<dbReference type="InterPro" id="IPR014875">
    <property type="entry name" value="Mor_transcription_activator"/>
</dbReference>
<comment type="caution">
    <text evidence="2">The sequence shown here is derived from an EMBL/GenBank/DDBJ whole genome shotgun (WGS) entry which is preliminary data.</text>
</comment>
<evidence type="ECO:0000313" key="3">
    <source>
        <dbReference type="Proteomes" id="UP000033651"/>
    </source>
</evidence>
<organism evidence="2 3">
    <name type="scientific">Luteibacter yeojuensis</name>
    <dbReference type="NCBI Taxonomy" id="345309"/>
    <lineage>
        <taxon>Bacteria</taxon>
        <taxon>Pseudomonadati</taxon>
        <taxon>Pseudomonadota</taxon>
        <taxon>Gammaproteobacteria</taxon>
        <taxon>Lysobacterales</taxon>
        <taxon>Rhodanobacteraceae</taxon>
        <taxon>Luteibacter</taxon>
    </lineage>
</organism>
<dbReference type="PATRIC" id="fig|345309.4.peg.2659"/>
<protein>
    <recommendedName>
        <fullName evidence="1">Mor transcription activator domain-containing protein</fullName>
    </recommendedName>
</protein>
<sequence length="122" mass="13383">MSPITPTRNSKAWHGTVGDMHAAITAVLRDSGYVGEQSARLASDIAMSVCTALGGRVVYLPRGDSVRRATRDLRIFSDWSELGLNPIALAKKYRLSMQTIYDIIGRQRKHHSALNEGAIEST</sequence>
<accession>A0A0F3KGH2</accession>
<feature type="domain" description="Mor transcription activator" evidence="1">
    <location>
        <begin position="12"/>
        <end position="113"/>
    </location>
</feature>
<dbReference type="Gene3D" id="1.10.10.60">
    <property type="entry name" value="Homeodomain-like"/>
    <property type="match status" value="1"/>
</dbReference>
<dbReference type="Proteomes" id="UP000033651">
    <property type="component" value="Unassembled WGS sequence"/>
</dbReference>
<dbReference type="PANTHER" id="PTHR37812">
    <property type="entry name" value="MU-LIKE PROPHAGE FLUMU PROTEIN C"/>
    <property type="match status" value="1"/>
</dbReference>
<name>A0A0F3KGH2_9GAMM</name>
<dbReference type="InterPro" id="IPR009057">
    <property type="entry name" value="Homeodomain-like_sf"/>
</dbReference>
<evidence type="ECO:0000259" key="1">
    <source>
        <dbReference type="Pfam" id="PF08765"/>
    </source>
</evidence>
<dbReference type="PANTHER" id="PTHR37812:SF1">
    <property type="entry name" value="MU-LIKE PROPHAGE FLUMU PROTEIN C"/>
    <property type="match status" value="1"/>
</dbReference>
<dbReference type="AlphaFoldDB" id="A0A0F3KGH2"/>
<dbReference type="EMBL" id="JZRB01000034">
    <property type="protein sequence ID" value="KJV30077.1"/>
    <property type="molecule type" value="Genomic_DNA"/>
</dbReference>
<keyword evidence="3" id="KW-1185">Reference proteome</keyword>
<proteinExistence type="predicted"/>
<dbReference type="SUPFAM" id="SSF46689">
    <property type="entry name" value="Homeodomain-like"/>
    <property type="match status" value="1"/>
</dbReference>
<dbReference type="Pfam" id="PF08765">
    <property type="entry name" value="Mor"/>
    <property type="match status" value="1"/>
</dbReference>
<gene>
    <name evidence="2" type="ORF">VI08_15280</name>
</gene>
<evidence type="ECO:0000313" key="2">
    <source>
        <dbReference type="EMBL" id="KJV30077.1"/>
    </source>
</evidence>
<dbReference type="InterPro" id="IPR052411">
    <property type="entry name" value="c-mor_Regulatory_Protein"/>
</dbReference>
<reference evidence="2 3" key="1">
    <citation type="submission" date="2015-03" db="EMBL/GenBank/DDBJ databases">
        <title>Draft genome sequence of Luteibacter yeojuensis strain SU11.</title>
        <authorList>
            <person name="Sulaiman J."/>
            <person name="Priya K."/>
            <person name="Chan K.-G."/>
        </authorList>
    </citation>
    <scope>NUCLEOTIDE SEQUENCE [LARGE SCALE GENOMIC DNA]</scope>
    <source>
        <strain evidence="2 3">SU11</strain>
    </source>
</reference>